<evidence type="ECO:0000256" key="1">
    <source>
        <dbReference type="ARBA" id="ARBA00001936"/>
    </source>
</evidence>
<dbReference type="GO" id="GO:0005524">
    <property type="term" value="F:ATP binding"/>
    <property type="evidence" value="ECO:0007669"/>
    <property type="project" value="UniProtKB-KW"/>
</dbReference>
<dbReference type="InterPro" id="IPR036389">
    <property type="entry name" value="RNase_III_sf"/>
</dbReference>
<evidence type="ECO:0000256" key="3">
    <source>
        <dbReference type="ARBA" id="ARBA00022723"/>
    </source>
</evidence>
<organism evidence="16 17">
    <name type="scientific">Phellinidium pouzarii</name>
    <dbReference type="NCBI Taxonomy" id="167371"/>
    <lineage>
        <taxon>Eukaryota</taxon>
        <taxon>Fungi</taxon>
        <taxon>Dikarya</taxon>
        <taxon>Basidiomycota</taxon>
        <taxon>Agaricomycotina</taxon>
        <taxon>Agaricomycetes</taxon>
        <taxon>Hymenochaetales</taxon>
        <taxon>Hymenochaetaceae</taxon>
        <taxon>Phellinidium</taxon>
    </lineage>
</organism>
<name>A0A4S4LAZ0_9AGAM</name>
<comment type="cofactor">
    <cofactor evidence="2">
        <name>Mg(2+)</name>
        <dbReference type="ChEBI" id="CHEBI:18420"/>
    </cofactor>
</comment>
<dbReference type="CDD" id="cd00593">
    <property type="entry name" value="RIBOc"/>
    <property type="match status" value="2"/>
</dbReference>
<dbReference type="PROSITE" id="PS00517">
    <property type="entry name" value="RNASE_3_1"/>
    <property type="match status" value="1"/>
</dbReference>
<evidence type="ECO:0008006" key="18">
    <source>
        <dbReference type="Google" id="ProtNLM"/>
    </source>
</evidence>
<dbReference type="Pfam" id="PF00636">
    <property type="entry name" value="Ribonuclease_3"/>
    <property type="match status" value="2"/>
</dbReference>
<keyword evidence="5" id="KW-0547">Nucleotide-binding</keyword>
<gene>
    <name evidence="16" type="ORF">EW145_g2529</name>
</gene>
<dbReference type="PROSITE" id="PS51192">
    <property type="entry name" value="HELICASE_ATP_BIND_1"/>
    <property type="match status" value="1"/>
</dbReference>
<dbReference type="GO" id="GO:0046872">
    <property type="term" value="F:metal ion binding"/>
    <property type="evidence" value="ECO:0007669"/>
    <property type="project" value="UniProtKB-KW"/>
</dbReference>
<keyword evidence="9" id="KW-0460">Magnesium</keyword>
<comment type="similarity">
    <text evidence="11">Belongs to the helicase family. Dicer subfamily.</text>
</comment>
<evidence type="ECO:0000313" key="17">
    <source>
        <dbReference type="Proteomes" id="UP000308199"/>
    </source>
</evidence>
<dbReference type="CDD" id="cd18034">
    <property type="entry name" value="DEXHc_dicer"/>
    <property type="match status" value="1"/>
</dbReference>
<dbReference type="GO" id="GO:0003723">
    <property type="term" value="F:RNA binding"/>
    <property type="evidence" value="ECO:0007669"/>
    <property type="project" value="UniProtKB-UniRule"/>
</dbReference>
<evidence type="ECO:0000259" key="15">
    <source>
        <dbReference type="PROSITE" id="PS51327"/>
    </source>
</evidence>
<dbReference type="PROSITE" id="PS51327">
    <property type="entry name" value="DICER_DSRBF"/>
    <property type="match status" value="1"/>
</dbReference>
<reference evidence="16 17" key="1">
    <citation type="submission" date="2019-02" db="EMBL/GenBank/DDBJ databases">
        <title>Genome sequencing of the rare red list fungi Phellinidium pouzarii.</title>
        <authorList>
            <person name="Buettner E."/>
            <person name="Kellner H."/>
        </authorList>
    </citation>
    <scope>NUCLEOTIDE SEQUENCE [LARGE SCALE GENOMIC DNA]</scope>
    <source>
        <strain evidence="16 17">DSM 108285</strain>
    </source>
</reference>
<evidence type="ECO:0000256" key="5">
    <source>
        <dbReference type="ARBA" id="ARBA00022741"/>
    </source>
</evidence>
<keyword evidence="4" id="KW-0677">Repeat</keyword>
<feature type="domain" description="Helicase C-terminal" evidence="14">
    <location>
        <begin position="347"/>
        <end position="512"/>
    </location>
</feature>
<dbReference type="GO" id="GO:0004386">
    <property type="term" value="F:helicase activity"/>
    <property type="evidence" value="ECO:0007669"/>
    <property type="project" value="UniProtKB-KW"/>
</dbReference>
<dbReference type="GO" id="GO:0031047">
    <property type="term" value="P:regulatory ncRNA-mediated gene silencing"/>
    <property type="evidence" value="ECO:0007669"/>
    <property type="project" value="UniProtKB-ARBA"/>
</dbReference>
<dbReference type="Gene3D" id="3.40.50.300">
    <property type="entry name" value="P-loop containing nucleotide triphosphate hydrolases"/>
    <property type="match status" value="2"/>
</dbReference>
<dbReference type="PANTHER" id="PTHR14950">
    <property type="entry name" value="DICER-RELATED"/>
    <property type="match status" value="1"/>
</dbReference>
<dbReference type="FunFam" id="1.10.1520.10:FF:000004">
    <property type="entry name" value="Endoribonuclease dicer-like 1"/>
    <property type="match status" value="1"/>
</dbReference>
<evidence type="ECO:0000259" key="14">
    <source>
        <dbReference type="PROSITE" id="PS51194"/>
    </source>
</evidence>
<evidence type="ECO:0000259" key="12">
    <source>
        <dbReference type="PROSITE" id="PS50142"/>
    </source>
</evidence>
<dbReference type="InterPro" id="IPR011545">
    <property type="entry name" value="DEAD/DEAH_box_helicase_dom"/>
</dbReference>
<comment type="caution">
    <text evidence="16">The sequence shown here is derived from an EMBL/GenBank/DDBJ whole genome shotgun (WGS) entry which is preliminary data.</text>
</comment>
<dbReference type="SMART" id="SM00487">
    <property type="entry name" value="DEXDc"/>
    <property type="match status" value="1"/>
</dbReference>
<dbReference type="PROSITE" id="PS50142">
    <property type="entry name" value="RNASE_3_2"/>
    <property type="match status" value="2"/>
</dbReference>
<dbReference type="SMART" id="SM00535">
    <property type="entry name" value="RIBOc"/>
    <property type="match status" value="2"/>
</dbReference>
<accession>A0A4S4LAZ0</accession>
<feature type="domain" description="Helicase ATP-binding" evidence="13">
    <location>
        <begin position="19"/>
        <end position="192"/>
    </location>
</feature>
<dbReference type="OrthoDB" id="416741at2759"/>
<evidence type="ECO:0000313" key="16">
    <source>
        <dbReference type="EMBL" id="THH08707.1"/>
    </source>
</evidence>
<evidence type="ECO:0000256" key="8">
    <source>
        <dbReference type="ARBA" id="ARBA00022840"/>
    </source>
</evidence>
<dbReference type="InterPro" id="IPR001650">
    <property type="entry name" value="Helicase_C-like"/>
</dbReference>
<dbReference type="PROSITE" id="PS51194">
    <property type="entry name" value="HELICASE_CTER"/>
    <property type="match status" value="1"/>
</dbReference>
<feature type="domain" description="RNase III" evidence="12">
    <location>
        <begin position="919"/>
        <end position="1068"/>
    </location>
</feature>
<keyword evidence="7" id="KW-0347">Helicase</keyword>
<keyword evidence="17" id="KW-1185">Reference proteome</keyword>
<dbReference type="Pfam" id="PF00271">
    <property type="entry name" value="Helicase_C"/>
    <property type="match status" value="1"/>
</dbReference>
<evidence type="ECO:0000256" key="11">
    <source>
        <dbReference type="PROSITE-ProRule" id="PRU00657"/>
    </source>
</evidence>
<dbReference type="InterPro" id="IPR014001">
    <property type="entry name" value="Helicase_ATP-bd"/>
</dbReference>
<dbReference type="PANTHER" id="PTHR14950:SF37">
    <property type="entry name" value="ENDORIBONUCLEASE DICER"/>
    <property type="match status" value="1"/>
</dbReference>
<keyword evidence="8" id="KW-0067">ATP-binding</keyword>
<evidence type="ECO:0000256" key="10">
    <source>
        <dbReference type="ARBA" id="ARBA00022884"/>
    </source>
</evidence>
<feature type="domain" description="RNase III" evidence="12">
    <location>
        <begin position="1105"/>
        <end position="1252"/>
    </location>
</feature>
<evidence type="ECO:0000256" key="2">
    <source>
        <dbReference type="ARBA" id="ARBA00001946"/>
    </source>
</evidence>
<dbReference type="SMART" id="SM00490">
    <property type="entry name" value="HELICc"/>
    <property type="match status" value="1"/>
</dbReference>
<dbReference type="GO" id="GO:0006396">
    <property type="term" value="P:RNA processing"/>
    <property type="evidence" value="ECO:0007669"/>
    <property type="project" value="InterPro"/>
</dbReference>
<dbReference type="Pfam" id="PF00270">
    <property type="entry name" value="DEAD"/>
    <property type="match status" value="1"/>
</dbReference>
<dbReference type="Pfam" id="PF03368">
    <property type="entry name" value="Dicer_dimer"/>
    <property type="match status" value="1"/>
</dbReference>
<sequence length="1440" mass="161786">MASVDDVVSLIPRAYQEEIFEHARRANVIAALDTGSGKTFIAALLIKWALSQPSAVVKKAIFLVPKVPLVDQQRDFLAAQTPLTVRGYKGAMGVDTWDNHRWSDEFKQADCLVMTAQIFKNVLTHGYWSLEQVSLLIFDECHHTQHHHPYNMIMTDHYAICKDKPRVFGMTASPIWNPRNPVLSIQTLQFNLFARVIAVREHAKQLDHFSNKPTEVILKYRSSPLFYATYYNPTHWEHLSAHDLLNISGLSIKLLQVRYEATLAALGPAGADYFLLNSLTVMVKERLRHDHEQSHDVSLIEKDLSDAEKQTAEKLDKLRFAITTFSSRINRIGDVLPSEWLSPKVLAVVNVLLEHKCEDFQGIIFVDQRQIASTLSWVLPRVMGTRGWIRCGELMGHGDTTNSESSKGMGINAQKDVVRSFRIGELNLYPKVVATSVAEEGLDFPACKLIIRFDPIHHMVGYLQSRGRARKHKSTYVVMVEENDVMQLERYEGFRNAEPNLKKVYERVEPLCATENEEDEQDDPSDLVARENYVIPSTGATLTYSSAIGILEHLCALIPRDVYTSSLRPKYSGDYVATVQLPHALPLAANQFTFTGPQKCSKKEAKRAVAFIAVRTLHSLGVFDDHFSPTKARQGEVVEDADGGTIANVNAVATMMDVLVVSPWKPGPPWYMYTVIRDDETCAGLISGNRIPEVELSVRGMRVELRCHESSQPMNLDTSQLDLLVRFTKLGIWWCVTSSPVTSSLACFLVPLNASGAIEWQVMEKAVENEIGTYDWSTVTERDEGKLVLMNARRFARPLLLKKFRLDLSLNVKPCLEATGEDFATYTEYFENTYEGNSKNVYCVPTPPGGPILEVSTMSRYPHAFYDHQGSEKRVSVQESSGATFLLPQSFCRRLIMPIDIIHAFQVFAPLCRRICDVFRAQTAQMLLRFPPVHTDLLIEALTLPCAAAGFSNQRLETLGDSVLKLSVITYIYNRFPNKHEGQLSVLKANSVSNRLLLARARKVKFERFLSGERLDIRVWQTVFPSVEDVEQYNGENELVPLVRRTIPRRSLQDCMEASLGASFVTGSIDMALRTGTALGLCFGGDVPWPKRYPILKEVPPAALFNKLQDDLQYKFRNGNLLLEAVKHASFDAQEGSCYQRLEFLGDAVIELIVTSFLYRKFPEANSGQLTRTRSRAICNATLAALAVKRLSLHKYLLANNVTLSKDIAREVDNLSKHSYEAVAINSWSFDPPKVLGDIFESVMGAMFVDNGFDYAHVAPIIERIMENVLNILNLDMPDNPVGQLSEWIAKAGKMQSNTLVDKKDSVAVLVHGHTVAGPIRAANISLAKGLASEKAKATLSDDMSEFALHRICDCLQADETISDSEPDLPIRDIREKDLDYESENGFALAGRVRLEEVERSEATKGEVMDEDDLLEDLDTQEVEMLLYTPTFELDDMDYS</sequence>
<dbReference type="Gene3D" id="3.30.160.380">
    <property type="entry name" value="Dicer dimerisation domain"/>
    <property type="match status" value="1"/>
</dbReference>
<protein>
    <recommendedName>
        <fullName evidence="18">Dicer-like protein 1</fullName>
    </recommendedName>
</protein>
<dbReference type="InterPro" id="IPR000999">
    <property type="entry name" value="RNase_III_dom"/>
</dbReference>
<proteinExistence type="inferred from homology"/>
<evidence type="ECO:0000256" key="9">
    <source>
        <dbReference type="ARBA" id="ARBA00022842"/>
    </source>
</evidence>
<dbReference type="Gene3D" id="1.10.1520.10">
    <property type="entry name" value="Ribonuclease III domain"/>
    <property type="match status" value="2"/>
</dbReference>
<evidence type="ECO:0000256" key="7">
    <source>
        <dbReference type="ARBA" id="ARBA00022806"/>
    </source>
</evidence>
<evidence type="ECO:0000256" key="4">
    <source>
        <dbReference type="ARBA" id="ARBA00022737"/>
    </source>
</evidence>
<keyword evidence="6" id="KW-0378">Hydrolase</keyword>
<comment type="cofactor">
    <cofactor evidence="1">
        <name>Mn(2+)</name>
        <dbReference type="ChEBI" id="CHEBI:29035"/>
    </cofactor>
</comment>
<dbReference type="EMBL" id="SGPK01000090">
    <property type="protein sequence ID" value="THH08707.1"/>
    <property type="molecule type" value="Genomic_DNA"/>
</dbReference>
<feature type="domain" description="Dicer dsRNA-binding fold" evidence="15">
    <location>
        <begin position="537"/>
        <end position="637"/>
    </location>
</feature>
<evidence type="ECO:0000256" key="6">
    <source>
        <dbReference type="ARBA" id="ARBA00022801"/>
    </source>
</evidence>
<keyword evidence="3" id="KW-0479">Metal-binding</keyword>
<dbReference type="InterPro" id="IPR027417">
    <property type="entry name" value="P-loop_NTPase"/>
</dbReference>
<dbReference type="Proteomes" id="UP000308199">
    <property type="component" value="Unassembled WGS sequence"/>
</dbReference>
<dbReference type="GO" id="GO:0004525">
    <property type="term" value="F:ribonuclease III activity"/>
    <property type="evidence" value="ECO:0007669"/>
    <property type="project" value="InterPro"/>
</dbReference>
<evidence type="ECO:0000259" key="13">
    <source>
        <dbReference type="PROSITE" id="PS51192"/>
    </source>
</evidence>
<dbReference type="SUPFAM" id="SSF69065">
    <property type="entry name" value="RNase III domain-like"/>
    <property type="match status" value="2"/>
</dbReference>
<keyword evidence="10 11" id="KW-0694">RNA-binding</keyword>
<dbReference type="InterPro" id="IPR038248">
    <property type="entry name" value="Dicer_dimer_sf"/>
</dbReference>
<dbReference type="InterPro" id="IPR005034">
    <property type="entry name" value="Dicer_dimerisation"/>
</dbReference>
<dbReference type="SUPFAM" id="SSF52540">
    <property type="entry name" value="P-loop containing nucleoside triphosphate hydrolases"/>
    <property type="match status" value="1"/>
</dbReference>